<gene>
    <name evidence="1" type="ORF">G3M58_04445</name>
</gene>
<sequence length="135" mass="14535">KAQEEKKKKPDCIILPKSPPTTLTGCLMAGGEFDPQAQKDALQGYRATMWAGLGIPLEEIQACIDDPTDVTCLALALAVTPAGRIKKVQKAIEGVQEAAQASKVFRPIVTWGDDYLKMLRKHTNGGDLADDTKGI</sequence>
<accession>A0A6G3WJI4</accession>
<protein>
    <submittedName>
        <fullName evidence="1">Uncharacterized protein</fullName>
    </submittedName>
</protein>
<feature type="non-terminal residue" evidence="1">
    <location>
        <position position="135"/>
    </location>
</feature>
<organism evidence="1">
    <name type="scientific">Streptomyces sp. SID7499</name>
    <dbReference type="NCBI Taxonomy" id="2706086"/>
    <lineage>
        <taxon>Bacteria</taxon>
        <taxon>Bacillati</taxon>
        <taxon>Actinomycetota</taxon>
        <taxon>Actinomycetes</taxon>
        <taxon>Kitasatosporales</taxon>
        <taxon>Streptomycetaceae</taxon>
        <taxon>Streptomyces</taxon>
    </lineage>
</organism>
<dbReference type="AlphaFoldDB" id="A0A6G3WJI4"/>
<comment type="caution">
    <text evidence="1">The sequence shown here is derived from an EMBL/GenBank/DDBJ whole genome shotgun (WGS) entry which is preliminary data.</text>
</comment>
<feature type="non-terminal residue" evidence="1">
    <location>
        <position position="1"/>
    </location>
</feature>
<proteinExistence type="predicted"/>
<reference evidence="1" key="1">
    <citation type="submission" date="2020-01" db="EMBL/GenBank/DDBJ databases">
        <title>Insect and environment-associated Actinomycetes.</title>
        <authorList>
            <person name="Currrie C."/>
            <person name="Chevrette M."/>
            <person name="Carlson C."/>
            <person name="Stubbendieck R."/>
            <person name="Wendt-Pienkowski E."/>
        </authorList>
    </citation>
    <scope>NUCLEOTIDE SEQUENCE</scope>
    <source>
        <strain evidence="1">SID7499</strain>
    </source>
</reference>
<evidence type="ECO:0000313" key="1">
    <source>
        <dbReference type="EMBL" id="NEE05679.1"/>
    </source>
</evidence>
<name>A0A6G3WJI4_9ACTN</name>
<dbReference type="EMBL" id="JAAGMN010000427">
    <property type="protein sequence ID" value="NEE05679.1"/>
    <property type="molecule type" value="Genomic_DNA"/>
</dbReference>